<feature type="domain" description="Methyltransferase" evidence="3">
    <location>
        <begin position="90"/>
        <end position="184"/>
    </location>
</feature>
<reference evidence="4 5" key="1">
    <citation type="submission" date="2019-08" db="EMBL/GenBank/DDBJ databases">
        <title>Draft genome sequence of Ulvibacter marinus type strain NBRC 109484.</title>
        <authorList>
            <person name="Kawano K."/>
            <person name="Ushijima N."/>
            <person name="Kihara M."/>
            <person name="Itoh H."/>
        </authorList>
    </citation>
    <scope>NUCLEOTIDE SEQUENCE [LARGE SCALE GENOMIC DNA]</scope>
    <source>
        <strain evidence="4 5">NBRC 109484</strain>
    </source>
</reference>
<keyword evidence="1" id="KW-0489">Methyltransferase</keyword>
<organism evidence="4 5">
    <name type="scientific">Patiriisocius marinus</name>
    <dbReference type="NCBI Taxonomy" id="1397112"/>
    <lineage>
        <taxon>Bacteria</taxon>
        <taxon>Pseudomonadati</taxon>
        <taxon>Bacteroidota</taxon>
        <taxon>Flavobacteriia</taxon>
        <taxon>Flavobacteriales</taxon>
        <taxon>Flavobacteriaceae</taxon>
        <taxon>Patiriisocius</taxon>
    </lineage>
</organism>
<accession>A0A5J4J557</accession>
<dbReference type="InterPro" id="IPR041698">
    <property type="entry name" value="Methyltransf_25"/>
</dbReference>
<evidence type="ECO:0000259" key="3">
    <source>
        <dbReference type="Pfam" id="PF13649"/>
    </source>
</evidence>
<dbReference type="Gene3D" id="3.40.50.150">
    <property type="entry name" value="Vaccinia Virus protein VP39"/>
    <property type="match status" value="1"/>
</dbReference>
<dbReference type="OrthoDB" id="3896938at2"/>
<keyword evidence="5" id="KW-1185">Reference proteome</keyword>
<dbReference type="SUPFAM" id="SSF53335">
    <property type="entry name" value="S-adenosyl-L-methionine-dependent methyltransferases"/>
    <property type="match status" value="1"/>
</dbReference>
<dbReference type="AlphaFoldDB" id="A0A5J4J557"/>
<dbReference type="Proteomes" id="UP000326509">
    <property type="component" value="Unassembled WGS sequence"/>
</dbReference>
<evidence type="ECO:0000256" key="1">
    <source>
        <dbReference type="ARBA" id="ARBA00022603"/>
    </source>
</evidence>
<sequence length="267" mass="31478">MKKSQVSQLLRKLNLLYVADKMRFYVERFKHRDKNAAFKKAHPNVVLPPDYLIYESFLMDYDNYYNGGLKSAKWLVDIFKKYTTLEDKKVLDWGCGPGRIIRHLPTLMGQNSSFYGTDYNSKTIDWDTKNLKGFHFNNNTLEASLPYEENTFDIIYGISIFTHLSEKAHYEWYAELYRVLKPGGVMFLTMQGDNYRKKLTEDELISYNKGKIIIRGNVKEGHRTYSAFHPKGFVKNLFSNAEILDHLEFSSDTEDWVPQDMWVLKKR</sequence>
<dbReference type="EMBL" id="BKCG01000014">
    <property type="protein sequence ID" value="GER61023.1"/>
    <property type="molecule type" value="Genomic_DNA"/>
</dbReference>
<evidence type="ECO:0000256" key="2">
    <source>
        <dbReference type="ARBA" id="ARBA00022679"/>
    </source>
</evidence>
<protein>
    <recommendedName>
        <fullName evidence="3">Methyltransferase domain-containing protein</fullName>
    </recommendedName>
</protein>
<dbReference type="Pfam" id="PF13649">
    <property type="entry name" value="Methyltransf_25"/>
    <property type="match status" value="1"/>
</dbReference>
<evidence type="ECO:0000313" key="4">
    <source>
        <dbReference type="EMBL" id="GER61023.1"/>
    </source>
</evidence>
<dbReference type="RefSeq" id="WP_151675449.1">
    <property type="nucleotide sequence ID" value="NZ_BKCG01000014.1"/>
</dbReference>
<dbReference type="PANTHER" id="PTHR43861">
    <property type="entry name" value="TRANS-ACONITATE 2-METHYLTRANSFERASE-RELATED"/>
    <property type="match status" value="1"/>
</dbReference>
<dbReference type="CDD" id="cd02440">
    <property type="entry name" value="AdoMet_MTases"/>
    <property type="match status" value="1"/>
</dbReference>
<evidence type="ECO:0000313" key="5">
    <source>
        <dbReference type="Proteomes" id="UP000326509"/>
    </source>
</evidence>
<dbReference type="PANTHER" id="PTHR43861:SF1">
    <property type="entry name" value="TRANS-ACONITATE 2-METHYLTRANSFERASE"/>
    <property type="match status" value="1"/>
</dbReference>
<name>A0A5J4J557_9FLAO</name>
<proteinExistence type="predicted"/>
<gene>
    <name evidence="4" type="ORF">ULMA_31310</name>
</gene>
<dbReference type="InterPro" id="IPR029063">
    <property type="entry name" value="SAM-dependent_MTases_sf"/>
</dbReference>
<dbReference type="GO" id="GO:0032259">
    <property type="term" value="P:methylation"/>
    <property type="evidence" value="ECO:0007669"/>
    <property type="project" value="UniProtKB-KW"/>
</dbReference>
<comment type="caution">
    <text evidence="4">The sequence shown here is derived from an EMBL/GenBank/DDBJ whole genome shotgun (WGS) entry which is preliminary data.</text>
</comment>
<keyword evidence="2" id="KW-0808">Transferase</keyword>
<dbReference type="GO" id="GO:0008168">
    <property type="term" value="F:methyltransferase activity"/>
    <property type="evidence" value="ECO:0007669"/>
    <property type="project" value="UniProtKB-KW"/>
</dbReference>